<proteinExistence type="predicted"/>
<dbReference type="Proteomes" id="UP000298225">
    <property type="component" value="Unassembled WGS sequence"/>
</dbReference>
<protein>
    <submittedName>
        <fullName evidence="2">DUF2169 domain-containing protein</fullName>
    </submittedName>
</protein>
<comment type="caution">
    <text evidence="2">The sequence shown here is derived from an EMBL/GenBank/DDBJ whole genome shotgun (WGS) entry which is preliminary data.</text>
</comment>
<dbReference type="OrthoDB" id="237820at2"/>
<dbReference type="RefSeq" id="WP_126261747.1">
    <property type="nucleotide sequence ID" value="NZ_SPQS01000033.1"/>
</dbReference>
<evidence type="ECO:0000313" key="4">
    <source>
        <dbReference type="Proteomes" id="UP000297700"/>
    </source>
</evidence>
<evidence type="ECO:0000313" key="5">
    <source>
        <dbReference type="Proteomes" id="UP000298225"/>
    </source>
</evidence>
<reference evidence="2 5" key="1">
    <citation type="submission" date="2019-03" db="EMBL/GenBank/DDBJ databases">
        <title>Bradyrhizobium strains diversity isolated from Chamaecrista fasciculata.</title>
        <authorList>
            <person name="Urquiaga M.C.O."/>
            <person name="Hungria M."/>
            <person name="Delamuta J.R.M."/>
        </authorList>
    </citation>
    <scope>NUCLEOTIDE SEQUENCE [LARGE SCALE GENOMIC DNA]</scope>
    <source>
        <strain evidence="2 5">CNPSo 3424</strain>
    </source>
</reference>
<evidence type="ECO:0000313" key="2">
    <source>
        <dbReference type="EMBL" id="TFV30468.1"/>
    </source>
</evidence>
<organism evidence="2 5">
    <name type="scientific">Bradyrhizobium frederickii</name>
    <dbReference type="NCBI Taxonomy" id="2560054"/>
    <lineage>
        <taxon>Bacteria</taxon>
        <taxon>Pseudomonadati</taxon>
        <taxon>Pseudomonadota</taxon>
        <taxon>Alphaproteobacteria</taxon>
        <taxon>Hyphomicrobiales</taxon>
        <taxon>Nitrobacteraceae</taxon>
        <taxon>Bradyrhizobium</taxon>
    </lineage>
</organism>
<accession>A0A4Y9KR08</accession>
<evidence type="ECO:0000259" key="1">
    <source>
        <dbReference type="Pfam" id="PF09937"/>
    </source>
</evidence>
<dbReference type="EMBL" id="SPQU01000032">
    <property type="protein sequence ID" value="TFV30468.1"/>
    <property type="molecule type" value="Genomic_DNA"/>
</dbReference>
<keyword evidence="5" id="KW-1185">Reference proteome</keyword>
<dbReference type="InterPro" id="IPR018683">
    <property type="entry name" value="DUF2169"/>
</dbReference>
<dbReference type="EMBL" id="SPQS01000033">
    <property type="protein sequence ID" value="TFV68918.1"/>
    <property type="molecule type" value="Genomic_DNA"/>
</dbReference>
<evidence type="ECO:0000313" key="3">
    <source>
        <dbReference type="EMBL" id="TFV68918.1"/>
    </source>
</evidence>
<gene>
    <name evidence="3" type="ORF">E4K64_35080</name>
    <name evidence="2" type="ORF">E4K66_35020</name>
</gene>
<reference evidence="3 4" key="2">
    <citation type="submission" date="2019-03" db="EMBL/GenBank/DDBJ databases">
        <title>Bradyrhizobium strains diversity.</title>
        <authorList>
            <person name="Urquiaga M.C.O."/>
            <person name="Hungria M."/>
            <person name="Delamuta J.R.M."/>
            <person name="Klepa M.S."/>
        </authorList>
    </citation>
    <scope>NUCLEOTIDE SEQUENCE [LARGE SCALE GENOMIC DNA]</scope>
    <source>
        <strain evidence="3 4">CNPSo 3426</strain>
    </source>
</reference>
<dbReference type="AlphaFoldDB" id="A0A4Y9KR08"/>
<sequence>MAGFMPVPVKPRTLALSTKCERRPPGTSLISAFAAFNLANSRPNRLQGEQELWVVAAKELPPGTSLHVGMLKPQTKVLIGGHAAEPEGRPDNNVHVDLGIHRTVPRATAKVARAPPHLLSLNAGISP</sequence>
<dbReference type="Pfam" id="PF09937">
    <property type="entry name" value="DUF2169"/>
    <property type="match status" value="1"/>
</dbReference>
<dbReference type="Proteomes" id="UP000297700">
    <property type="component" value="Unassembled WGS sequence"/>
</dbReference>
<accession>A0A4Y9NNW7</accession>
<name>A0A4Y9KR08_9BRAD</name>
<feature type="domain" description="DUF2169" evidence="1">
    <location>
        <begin position="30"/>
        <end position="102"/>
    </location>
</feature>